<evidence type="ECO:0000259" key="1">
    <source>
        <dbReference type="Pfam" id="PF10108"/>
    </source>
</evidence>
<feature type="domain" description="Predicted 3'-5' exonuclease PolB-like" evidence="1">
    <location>
        <begin position="61"/>
        <end position="224"/>
    </location>
</feature>
<dbReference type="InterPro" id="IPR036397">
    <property type="entry name" value="RNaseH_sf"/>
</dbReference>
<proteinExistence type="predicted"/>
<protein>
    <submittedName>
        <fullName evidence="2">3'-5' exonuclease</fullName>
    </submittedName>
</protein>
<keyword evidence="2" id="KW-0269">Exonuclease</keyword>
<dbReference type="InterPro" id="IPR019288">
    <property type="entry name" value="3'-5'_exonuclease_PolB-like"/>
</dbReference>
<dbReference type="EMBL" id="LVXG01000012">
    <property type="protein sequence ID" value="OQP50507.1"/>
    <property type="molecule type" value="Genomic_DNA"/>
</dbReference>
<dbReference type="Gene3D" id="3.30.420.10">
    <property type="entry name" value="Ribonuclease H-like superfamily/Ribonuclease H"/>
    <property type="match status" value="1"/>
</dbReference>
<organism evidence="2 3">
    <name type="scientific">Niastella yeongjuensis</name>
    <dbReference type="NCBI Taxonomy" id="354355"/>
    <lineage>
        <taxon>Bacteria</taxon>
        <taxon>Pseudomonadati</taxon>
        <taxon>Bacteroidota</taxon>
        <taxon>Chitinophagia</taxon>
        <taxon>Chitinophagales</taxon>
        <taxon>Chitinophagaceae</taxon>
        <taxon>Niastella</taxon>
    </lineage>
</organism>
<keyword evidence="2" id="KW-0540">Nuclease</keyword>
<dbReference type="CDD" id="cd05782">
    <property type="entry name" value="DNA_polB_like1_exo"/>
    <property type="match status" value="1"/>
</dbReference>
<keyword evidence="3" id="KW-1185">Reference proteome</keyword>
<dbReference type="AlphaFoldDB" id="A0A1V9EWI1"/>
<dbReference type="Proteomes" id="UP000192610">
    <property type="component" value="Unassembled WGS sequence"/>
</dbReference>
<dbReference type="GO" id="GO:0004527">
    <property type="term" value="F:exonuclease activity"/>
    <property type="evidence" value="ECO:0007669"/>
    <property type="project" value="UniProtKB-KW"/>
</dbReference>
<reference evidence="3" key="1">
    <citation type="submission" date="2016-04" db="EMBL/GenBank/DDBJ databases">
        <authorList>
            <person name="Chen L."/>
            <person name="Zhuang W."/>
            <person name="Wang G."/>
        </authorList>
    </citation>
    <scope>NUCLEOTIDE SEQUENCE [LARGE SCALE GENOMIC DNA]</scope>
    <source>
        <strain evidence="3">17621</strain>
    </source>
</reference>
<dbReference type="Pfam" id="PF10108">
    <property type="entry name" value="DNA_pol_B_exo2"/>
    <property type="match status" value="1"/>
</dbReference>
<dbReference type="RefSeq" id="WP_081198840.1">
    <property type="nucleotide sequence ID" value="NZ_FOCZ01000001.1"/>
</dbReference>
<evidence type="ECO:0000313" key="3">
    <source>
        <dbReference type="Proteomes" id="UP000192610"/>
    </source>
</evidence>
<dbReference type="SUPFAM" id="SSF53098">
    <property type="entry name" value="Ribonuclease H-like"/>
    <property type="match status" value="1"/>
</dbReference>
<sequence length="238" mass="27589">MVTLNNILFLDIETVPQHDSYEKLSPEWKALWDLKAAYLIRNKEEETVETIYNRAGIYAEFGKVVCITCGIIQGYHPSKKLVLKSFCGDDEKEILLQFADMLKRWASDTNKSLCAHNGKEFDFPFLCRRMIIHNIPLPAILNTRGKKPWEITHLDTMELWRFGDYKNFTSLNLLATTLGIPTPKDDIDGSMVWEVYWKERNLERIVCYCQKDVVTAAQVYLRMTGEALLEADSIEIKQ</sequence>
<accession>A0A1V9EWI1</accession>
<dbReference type="GO" id="GO:0003676">
    <property type="term" value="F:nucleic acid binding"/>
    <property type="evidence" value="ECO:0007669"/>
    <property type="project" value="InterPro"/>
</dbReference>
<comment type="caution">
    <text evidence="2">The sequence shown here is derived from an EMBL/GenBank/DDBJ whole genome shotgun (WGS) entry which is preliminary data.</text>
</comment>
<dbReference type="OrthoDB" id="9773351at2"/>
<dbReference type="InterPro" id="IPR012337">
    <property type="entry name" value="RNaseH-like_sf"/>
</dbReference>
<dbReference type="STRING" id="354355.SAMN05660816_00681"/>
<keyword evidence="2" id="KW-0378">Hydrolase</keyword>
<name>A0A1V9EWI1_9BACT</name>
<evidence type="ECO:0000313" key="2">
    <source>
        <dbReference type="EMBL" id="OQP50507.1"/>
    </source>
</evidence>
<gene>
    <name evidence="2" type="ORF">A4H97_01320</name>
</gene>